<feature type="transmembrane region" description="Helical" evidence="6">
    <location>
        <begin position="77"/>
        <end position="98"/>
    </location>
</feature>
<evidence type="ECO:0000256" key="1">
    <source>
        <dbReference type="ARBA" id="ARBA00004141"/>
    </source>
</evidence>
<dbReference type="EMBL" id="CAMGYJ010000007">
    <property type="protein sequence ID" value="CAI0441514.1"/>
    <property type="molecule type" value="Genomic_DNA"/>
</dbReference>
<sequence length="183" mass="21021">MFNVWTWFQYCLAVHPLKTEVISSGLIWGAGDIAAQAINNYTAAADKPLVFQYQGLDRFMRSQLFHPNSLRFVGVKVAIDGFIFGPLDLLLFFTYMGIAAGKSVPQIRDDMKRDFLPAFMFEGGIWPIIQVVNFRFVPVKYQLLYVNFFCLIDSCFLSWLEQQRNAPWKAWVNSLVPFQGEKG</sequence>
<dbReference type="Proteomes" id="UP001154282">
    <property type="component" value="Unassembled WGS sequence"/>
</dbReference>
<dbReference type="EMBL" id="CAMGYJ010000007">
    <property type="protein sequence ID" value="CAI0441301.1"/>
    <property type="molecule type" value="Genomic_DNA"/>
</dbReference>
<comment type="caution">
    <text evidence="8">The sequence shown here is derived from an EMBL/GenBank/DDBJ whole genome shotgun (WGS) entry which is preliminary data.</text>
</comment>
<evidence type="ECO:0000256" key="2">
    <source>
        <dbReference type="ARBA" id="ARBA00006824"/>
    </source>
</evidence>
<proteinExistence type="inferred from homology"/>
<dbReference type="PANTHER" id="PTHR11266">
    <property type="entry name" value="PEROXISOMAL MEMBRANE PROTEIN 2, PXMP2 MPV17"/>
    <property type="match status" value="1"/>
</dbReference>
<evidence type="ECO:0000256" key="4">
    <source>
        <dbReference type="ARBA" id="ARBA00022989"/>
    </source>
</evidence>
<dbReference type="GO" id="GO:0005737">
    <property type="term" value="C:cytoplasm"/>
    <property type="evidence" value="ECO:0007669"/>
    <property type="project" value="TreeGrafter"/>
</dbReference>
<accession>A0AAV0M641</accession>
<dbReference type="Pfam" id="PF04117">
    <property type="entry name" value="Mpv17_PMP22"/>
    <property type="match status" value="1"/>
</dbReference>
<comment type="subcellular location">
    <subcellularLocation>
        <location evidence="1">Membrane</location>
        <topology evidence="1">Multi-pass membrane protein</topology>
    </subcellularLocation>
</comment>
<gene>
    <name evidence="7" type="ORF">LITE_LOCUS26821</name>
    <name evidence="8" type="ORF">LITE_LOCUS26900</name>
</gene>
<comment type="similarity">
    <text evidence="2 6">Belongs to the peroxisomal membrane protein PXMP2/4 family.</text>
</comment>
<dbReference type="GO" id="GO:0016020">
    <property type="term" value="C:membrane"/>
    <property type="evidence" value="ECO:0007669"/>
    <property type="project" value="UniProtKB-SubCell"/>
</dbReference>
<dbReference type="AlphaFoldDB" id="A0AAV0M641"/>
<keyword evidence="4 6" id="KW-1133">Transmembrane helix</keyword>
<evidence type="ECO:0000313" key="7">
    <source>
        <dbReference type="EMBL" id="CAI0441301.1"/>
    </source>
</evidence>
<evidence type="ECO:0000313" key="9">
    <source>
        <dbReference type="Proteomes" id="UP001154282"/>
    </source>
</evidence>
<evidence type="ECO:0000256" key="6">
    <source>
        <dbReference type="RuleBase" id="RU363053"/>
    </source>
</evidence>
<protein>
    <submittedName>
        <fullName evidence="8">Uncharacterized protein</fullName>
    </submittedName>
</protein>
<feature type="transmembrane region" description="Helical" evidence="6">
    <location>
        <begin position="119"/>
        <end position="137"/>
    </location>
</feature>
<evidence type="ECO:0000256" key="5">
    <source>
        <dbReference type="ARBA" id="ARBA00023136"/>
    </source>
</evidence>
<evidence type="ECO:0000313" key="8">
    <source>
        <dbReference type="EMBL" id="CAI0441514.1"/>
    </source>
</evidence>
<name>A0AAV0M641_9ROSI</name>
<keyword evidence="3 6" id="KW-0812">Transmembrane</keyword>
<dbReference type="InterPro" id="IPR007248">
    <property type="entry name" value="Mpv17_PMP22"/>
</dbReference>
<evidence type="ECO:0000256" key="3">
    <source>
        <dbReference type="ARBA" id="ARBA00022692"/>
    </source>
</evidence>
<keyword evidence="5 6" id="KW-0472">Membrane</keyword>
<keyword evidence="9" id="KW-1185">Reference proteome</keyword>
<reference evidence="8" key="1">
    <citation type="submission" date="2022-08" db="EMBL/GenBank/DDBJ databases">
        <authorList>
            <person name="Gutierrez-Valencia J."/>
        </authorList>
    </citation>
    <scope>NUCLEOTIDE SEQUENCE</scope>
</reference>
<organism evidence="8 9">
    <name type="scientific">Linum tenue</name>
    <dbReference type="NCBI Taxonomy" id="586396"/>
    <lineage>
        <taxon>Eukaryota</taxon>
        <taxon>Viridiplantae</taxon>
        <taxon>Streptophyta</taxon>
        <taxon>Embryophyta</taxon>
        <taxon>Tracheophyta</taxon>
        <taxon>Spermatophyta</taxon>
        <taxon>Magnoliopsida</taxon>
        <taxon>eudicotyledons</taxon>
        <taxon>Gunneridae</taxon>
        <taxon>Pentapetalae</taxon>
        <taxon>rosids</taxon>
        <taxon>fabids</taxon>
        <taxon>Malpighiales</taxon>
        <taxon>Linaceae</taxon>
        <taxon>Linum</taxon>
    </lineage>
</organism>
<dbReference type="PANTHER" id="PTHR11266:SF17">
    <property type="entry name" value="PROTEIN MPV17"/>
    <property type="match status" value="1"/>
</dbReference>